<dbReference type="InterPro" id="IPR011604">
    <property type="entry name" value="PDDEXK-like_dom_sf"/>
</dbReference>
<evidence type="ECO:0000313" key="3">
    <source>
        <dbReference type="EMBL" id="EDS11204.1"/>
    </source>
</evidence>
<evidence type="ECO:0000256" key="1">
    <source>
        <dbReference type="ARBA" id="ARBA00022801"/>
    </source>
</evidence>
<keyword evidence="4" id="KW-1185">Reference proteome</keyword>
<dbReference type="SUPFAM" id="SSF52980">
    <property type="entry name" value="Restriction endonuclease-like"/>
    <property type="match status" value="1"/>
</dbReference>
<comment type="caution">
    <text evidence="3">The sequence shown here is derived from an EMBL/GenBank/DDBJ whole genome shotgun (WGS) entry which is preliminary data.</text>
</comment>
<proteinExistence type="predicted"/>
<dbReference type="HOGENOM" id="CLU_1458880_0_0_9"/>
<feature type="domain" description="YqaJ viral recombinase" evidence="2">
    <location>
        <begin position="5"/>
        <end position="121"/>
    </location>
</feature>
<dbReference type="RefSeq" id="WP_006875119.1">
    <property type="nucleotide sequence ID" value="NZ_DS544183.1"/>
</dbReference>
<evidence type="ECO:0000259" key="2">
    <source>
        <dbReference type="Pfam" id="PF09588"/>
    </source>
</evidence>
<protein>
    <recommendedName>
        <fullName evidence="2">YqaJ viral recombinase domain-containing protein</fullName>
    </recommendedName>
</protein>
<keyword evidence="1" id="KW-0378">Hydrolase</keyword>
<dbReference type="EMBL" id="ABGD02000014">
    <property type="protein sequence ID" value="EDS11204.1"/>
    <property type="molecule type" value="Genomic_DNA"/>
</dbReference>
<accession>B0PAM4</accession>
<gene>
    <name evidence="3" type="ORF">ANACOL_01824</name>
</gene>
<sequence>MIRNQDRSGWFGASDTAMVMGNWTTQTFRSWWLVKLGTISEHFSTRAMEMGNLFEIPIIHAIEALEGRRIKLGKHPIYLPRYRIRANYDGLCSTLIEIKTTKKMFKKVPKGYWQQCQVLMFAARRKLTELYAYELNDFDYEAPYFPEIDPGRLHRFEIAYDDAFIHSDYLPRVEILARALRERRYPIAPD</sequence>
<organism evidence="3 4">
    <name type="scientific">Anaerotruncus colihominis DSM 17241</name>
    <dbReference type="NCBI Taxonomy" id="445972"/>
    <lineage>
        <taxon>Bacteria</taxon>
        <taxon>Bacillati</taxon>
        <taxon>Bacillota</taxon>
        <taxon>Clostridia</taxon>
        <taxon>Eubacteriales</taxon>
        <taxon>Oscillospiraceae</taxon>
        <taxon>Anaerotruncus</taxon>
    </lineage>
</organism>
<evidence type="ECO:0000313" key="4">
    <source>
        <dbReference type="Proteomes" id="UP000003803"/>
    </source>
</evidence>
<reference evidence="3" key="2">
    <citation type="submission" date="2013-09" db="EMBL/GenBank/DDBJ databases">
        <title>Draft genome sequence of Anaerotruncus colihominis(DSM 17241).</title>
        <authorList>
            <person name="Sudarsanam P."/>
            <person name="Ley R."/>
            <person name="Guruge J."/>
            <person name="Turnbaugh P.J."/>
            <person name="Mahowald M."/>
            <person name="Liep D."/>
            <person name="Gordon J."/>
        </authorList>
    </citation>
    <scope>NUCLEOTIDE SEQUENCE</scope>
    <source>
        <strain evidence="3">DSM 17241</strain>
    </source>
</reference>
<dbReference type="Pfam" id="PF09588">
    <property type="entry name" value="YqaJ"/>
    <property type="match status" value="1"/>
</dbReference>
<reference evidence="3" key="1">
    <citation type="submission" date="2007-11" db="EMBL/GenBank/DDBJ databases">
        <authorList>
            <person name="Fulton L."/>
            <person name="Clifton S."/>
            <person name="Fulton B."/>
            <person name="Xu J."/>
            <person name="Minx P."/>
            <person name="Pepin K.H."/>
            <person name="Johnson M."/>
            <person name="Thiruvilangam P."/>
            <person name="Bhonagiri V."/>
            <person name="Nash W.E."/>
            <person name="Mardis E.R."/>
            <person name="Wilson R.K."/>
        </authorList>
    </citation>
    <scope>NUCLEOTIDE SEQUENCE [LARGE SCALE GENOMIC DNA]</scope>
    <source>
        <strain evidence="3">DSM 17241</strain>
    </source>
</reference>
<name>B0PAM4_9FIRM</name>
<dbReference type="Proteomes" id="UP000003803">
    <property type="component" value="Unassembled WGS sequence"/>
</dbReference>
<dbReference type="GO" id="GO:0016787">
    <property type="term" value="F:hydrolase activity"/>
    <property type="evidence" value="ECO:0007669"/>
    <property type="project" value="UniProtKB-KW"/>
</dbReference>
<dbReference type="InterPro" id="IPR019080">
    <property type="entry name" value="YqaJ_viral_recombinase"/>
</dbReference>
<dbReference type="Gene3D" id="3.90.320.10">
    <property type="match status" value="1"/>
</dbReference>
<dbReference type="InterPro" id="IPR011335">
    <property type="entry name" value="Restrct_endonuc-II-like"/>
</dbReference>
<dbReference type="AlphaFoldDB" id="B0PAM4"/>